<evidence type="ECO:0000313" key="3">
    <source>
        <dbReference type="Proteomes" id="UP001244011"/>
    </source>
</evidence>
<accession>A0AAJ0C2R1</accession>
<dbReference type="EMBL" id="MU839003">
    <property type="protein sequence ID" value="KAK1769085.1"/>
    <property type="molecule type" value="Genomic_DNA"/>
</dbReference>
<proteinExistence type="predicted"/>
<sequence>MESSFTDAEKRFVLAEMIKVSHMDVGTLVGFVKHHDIHPNWMHMQLPSGRNMSQCLRAAETMFDKQFLPPVMPMLKRKSFDETSEQILKRQAVMSPMERQAYPAPRSFGSQNASTAQPVSIQPRPSPNGYAAASPSVSAAPVSVTTPVAMPPGRKRGRPSKADKEARARARANVSQSAGYTPITPAPIAPLPAPPTPQQTYSPSPSATSAYQISSESAPEPKPNKKSRPPAPDNQQQSENVPRSVQGMVTSTESADQQTAGPEGGLGYRWRDNALREDQKDAGRYSGPVPLEPPIQTQRPAENQPLRDSHMSLATAGVHRATGPVPAMEHAMKDGHPRVANQA</sequence>
<keyword evidence="3" id="KW-1185">Reference proteome</keyword>
<evidence type="ECO:0000256" key="1">
    <source>
        <dbReference type="SAM" id="MobiDB-lite"/>
    </source>
</evidence>
<evidence type="ECO:0000313" key="2">
    <source>
        <dbReference type="EMBL" id="KAK1769085.1"/>
    </source>
</evidence>
<feature type="compositionally biased region" description="Polar residues" evidence="1">
    <location>
        <begin position="233"/>
        <end position="260"/>
    </location>
</feature>
<feature type="compositionally biased region" description="Pro residues" evidence="1">
    <location>
        <begin position="184"/>
        <end position="197"/>
    </location>
</feature>
<comment type="caution">
    <text evidence="2">The sequence shown here is derived from an EMBL/GenBank/DDBJ whole genome shotgun (WGS) entry which is preliminary data.</text>
</comment>
<feature type="region of interest" description="Disordered" evidence="1">
    <location>
        <begin position="102"/>
        <end position="306"/>
    </location>
</feature>
<organism evidence="2 3">
    <name type="scientific">Phialemonium atrogriseum</name>
    <dbReference type="NCBI Taxonomy" id="1093897"/>
    <lineage>
        <taxon>Eukaryota</taxon>
        <taxon>Fungi</taxon>
        <taxon>Dikarya</taxon>
        <taxon>Ascomycota</taxon>
        <taxon>Pezizomycotina</taxon>
        <taxon>Sordariomycetes</taxon>
        <taxon>Sordariomycetidae</taxon>
        <taxon>Cephalothecales</taxon>
        <taxon>Cephalothecaceae</taxon>
        <taxon>Phialemonium</taxon>
    </lineage>
</organism>
<protein>
    <submittedName>
        <fullName evidence="2">Uncharacterized protein</fullName>
    </submittedName>
</protein>
<dbReference type="GeneID" id="85306941"/>
<feature type="compositionally biased region" description="Polar residues" evidence="1">
    <location>
        <begin position="108"/>
        <end position="120"/>
    </location>
</feature>
<dbReference type="RefSeq" id="XP_060285298.1">
    <property type="nucleotide sequence ID" value="XM_060423754.1"/>
</dbReference>
<name>A0AAJ0C2R1_9PEZI</name>
<dbReference type="Proteomes" id="UP001244011">
    <property type="component" value="Unassembled WGS sequence"/>
</dbReference>
<dbReference type="AlphaFoldDB" id="A0AAJ0C2R1"/>
<gene>
    <name evidence="2" type="ORF">QBC33DRAFT_341187</name>
</gene>
<feature type="compositionally biased region" description="Low complexity" evidence="1">
    <location>
        <begin position="198"/>
        <end position="212"/>
    </location>
</feature>
<reference evidence="2" key="1">
    <citation type="submission" date="2023-06" db="EMBL/GenBank/DDBJ databases">
        <title>Genome-scale phylogeny and comparative genomics of the fungal order Sordariales.</title>
        <authorList>
            <consortium name="Lawrence Berkeley National Laboratory"/>
            <person name="Hensen N."/>
            <person name="Bonometti L."/>
            <person name="Westerberg I."/>
            <person name="Brannstrom I.O."/>
            <person name="Guillou S."/>
            <person name="Cros-Aarteil S."/>
            <person name="Calhoun S."/>
            <person name="Haridas S."/>
            <person name="Kuo A."/>
            <person name="Mondo S."/>
            <person name="Pangilinan J."/>
            <person name="Riley R."/>
            <person name="Labutti K."/>
            <person name="Andreopoulos B."/>
            <person name="Lipzen A."/>
            <person name="Chen C."/>
            <person name="Yanf M."/>
            <person name="Daum C."/>
            <person name="Ng V."/>
            <person name="Clum A."/>
            <person name="Steindorff A."/>
            <person name="Ohm R."/>
            <person name="Martin F."/>
            <person name="Silar P."/>
            <person name="Natvig D."/>
            <person name="Lalanne C."/>
            <person name="Gautier V."/>
            <person name="Ament-Velasquez S.L."/>
            <person name="Kruys A."/>
            <person name="Hutchinson M.I."/>
            <person name="Powell A.J."/>
            <person name="Barry K."/>
            <person name="Miller A.N."/>
            <person name="Grigoriev I.V."/>
            <person name="Debuchy R."/>
            <person name="Gladieux P."/>
            <person name="Thoren M.H."/>
            <person name="Johannesson H."/>
        </authorList>
    </citation>
    <scope>NUCLEOTIDE SEQUENCE</scope>
    <source>
        <strain evidence="2">8032-3</strain>
    </source>
</reference>
<feature type="compositionally biased region" description="Low complexity" evidence="1">
    <location>
        <begin position="131"/>
        <end position="152"/>
    </location>
</feature>
<feature type="compositionally biased region" description="Basic and acidic residues" evidence="1">
    <location>
        <begin position="269"/>
        <end position="283"/>
    </location>
</feature>